<dbReference type="GO" id="GO:0000155">
    <property type="term" value="F:phosphorelay sensor kinase activity"/>
    <property type="evidence" value="ECO:0007669"/>
    <property type="project" value="InterPro"/>
</dbReference>
<evidence type="ECO:0000256" key="4">
    <source>
        <dbReference type="ARBA" id="ARBA00022679"/>
    </source>
</evidence>
<evidence type="ECO:0000259" key="7">
    <source>
        <dbReference type="PROSITE" id="PS50112"/>
    </source>
</evidence>
<dbReference type="InterPro" id="IPR004358">
    <property type="entry name" value="Sig_transdc_His_kin-like_C"/>
</dbReference>
<accession>A0A1W2CWT6</accession>
<feature type="domain" description="PAS" evidence="7">
    <location>
        <begin position="19"/>
        <end position="74"/>
    </location>
</feature>
<evidence type="ECO:0000313" key="9">
    <source>
        <dbReference type="Proteomes" id="UP000192756"/>
    </source>
</evidence>
<dbReference type="PRINTS" id="PR00344">
    <property type="entry name" value="BCTRLSENSOR"/>
</dbReference>
<reference evidence="9" key="1">
    <citation type="submission" date="2017-04" db="EMBL/GenBank/DDBJ databases">
        <authorList>
            <person name="Varghese N."/>
            <person name="Submissions S."/>
        </authorList>
    </citation>
    <scope>NUCLEOTIDE SEQUENCE [LARGE SCALE GENOMIC DNA]</scope>
    <source>
        <strain evidence="9">DSM 12126</strain>
    </source>
</reference>
<dbReference type="EMBL" id="FWXT01000002">
    <property type="protein sequence ID" value="SMC89394.1"/>
    <property type="molecule type" value="Genomic_DNA"/>
</dbReference>
<dbReference type="InterPro" id="IPR000014">
    <property type="entry name" value="PAS"/>
</dbReference>
<dbReference type="EC" id="2.7.13.3" evidence="2"/>
<evidence type="ECO:0000256" key="5">
    <source>
        <dbReference type="ARBA" id="ARBA00022777"/>
    </source>
</evidence>
<dbReference type="PANTHER" id="PTHR43547">
    <property type="entry name" value="TWO-COMPONENT HISTIDINE KINASE"/>
    <property type="match status" value="1"/>
</dbReference>
<dbReference type="Gene3D" id="3.30.565.10">
    <property type="entry name" value="Histidine kinase-like ATPase, C-terminal domain"/>
    <property type="match status" value="1"/>
</dbReference>
<dbReference type="SUPFAM" id="SSF55874">
    <property type="entry name" value="ATPase domain of HSP90 chaperone/DNA topoisomerase II/histidine kinase"/>
    <property type="match status" value="1"/>
</dbReference>
<name>A0A1W2CWT6_9SPHI</name>
<dbReference type="AlphaFoldDB" id="A0A1W2CWT6"/>
<dbReference type="CDD" id="cd00075">
    <property type="entry name" value="HATPase"/>
    <property type="match status" value="1"/>
</dbReference>
<dbReference type="PROSITE" id="PS50112">
    <property type="entry name" value="PAS"/>
    <property type="match status" value="1"/>
</dbReference>
<protein>
    <recommendedName>
        <fullName evidence="2">histidine kinase</fullName>
        <ecNumber evidence="2">2.7.13.3</ecNumber>
    </recommendedName>
</protein>
<evidence type="ECO:0000256" key="3">
    <source>
        <dbReference type="ARBA" id="ARBA00022553"/>
    </source>
</evidence>
<evidence type="ECO:0000256" key="2">
    <source>
        <dbReference type="ARBA" id="ARBA00012438"/>
    </source>
</evidence>
<dbReference type="Proteomes" id="UP000192756">
    <property type="component" value="Unassembled WGS sequence"/>
</dbReference>
<dbReference type="PROSITE" id="PS50109">
    <property type="entry name" value="HIS_KIN"/>
    <property type="match status" value="1"/>
</dbReference>
<evidence type="ECO:0000259" key="6">
    <source>
        <dbReference type="PROSITE" id="PS50109"/>
    </source>
</evidence>
<dbReference type="FunFam" id="3.30.565.10:FF:000006">
    <property type="entry name" value="Sensor histidine kinase WalK"/>
    <property type="match status" value="1"/>
</dbReference>
<dbReference type="InterPro" id="IPR035965">
    <property type="entry name" value="PAS-like_dom_sf"/>
</dbReference>
<dbReference type="SMART" id="SM00387">
    <property type="entry name" value="HATPase_c"/>
    <property type="match status" value="1"/>
</dbReference>
<feature type="domain" description="Histidine kinase" evidence="6">
    <location>
        <begin position="137"/>
        <end position="352"/>
    </location>
</feature>
<dbReference type="InterPro" id="IPR036890">
    <property type="entry name" value="HATPase_C_sf"/>
</dbReference>
<keyword evidence="3" id="KW-0597">Phosphoprotein</keyword>
<dbReference type="STRING" id="151894.SAMN04488524_3317"/>
<dbReference type="InterPro" id="IPR036097">
    <property type="entry name" value="HisK_dim/P_sf"/>
</dbReference>
<dbReference type="Gene3D" id="3.30.450.20">
    <property type="entry name" value="PAS domain"/>
    <property type="match status" value="1"/>
</dbReference>
<dbReference type="SUPFAM" id="SSF55785">
    <property type="entry name" value="PYP-like sensor domain (PAS domain)"/>
    <property type="match status" value="1"/>
</dbReference>
<evidence type="ECO:0000313" key="8">
    <source>
        <dbReference type="EMBL" id="SMC89394.1"/>
    </source>
</evidence>
<organism evidence="8 9">
    <name type="scientific">Pedobacter africanus</name>
    <dbReference type="NCBI Taxonomy" id="151894"/>
    <lineage>
        <taxon>Bacteria</taxon>
        <taxon>Pseudomonadati</taxon>
        <taxon>Bacteroidota</taxon>
        <taxon>Sphingobacteriia</taxon>
        <taxon>Sphingobacteriales</taxon>
        <taxon>Sphingobacteriaceae</taxon>
        <taxon>Pedobacter</taxon>
    </lineage>
</organism>
<dbReference type="Gene3D" id="1.10.287.130">
    <property type="match status" value="1"/>
</dbReference>
<dbReference type="InterPro" id="IPR003594">
    <property type="entry name" value="HATPase_dom"/>
</dbReference>
<dbReference type="SUPFAM" id="SSF47384">
    <property type="entry name" value="Homodimeric domain of signal transducing histidine kinase"/>
    <property type="match status" value="1"/>
</dbReference>
<gene>
    <name evidence="8" type="ORF">SAMN04488524_3317</name>
</gene>
<keyword evidence="9" id="KW-1185">Reference proteome</keyword>
<proteinExistence type="predicted"/>
<comment type="catalytic activity">
    <reaction evidence="1">
        <text>ATP + protein L-histidine = ADP + protein N-phospho-L-histidine.</text>
        <dbReference type="EC" id="2.7.13.3"/>
    </reaction>
</comment>
<sequence length="355" mass="40393">MKNGPYQFSDIQFINNLHFAYDINAETLLFISQEIKQLLGIGDGDISSAALIQRVHEDDLPLLLEQLKQLKEGNFNGQIQFRARGPENYRWFRMLPLLARSGAQTLLLGNINDITDEIAQVEMIAKYTHKKNSILHMLGHDLRGPINIAQTVLQLMKHDASSELMQQRAQHVSETLTESLKMINSLLSREFMETTDITLYKKRINIVKKIAEYIEEYRRSTTTKRTFTFFSNKDEIYLMLDEAKFMQVMNNLMSNALKFTHPGDTVTVTITQEPEMVRFSFTDTGIGIPEDQLPRIFDKFTSAGRNGLNGEPTTGLGLSVVKDIVSWHGGKIWCQSEVNKGTTFIINIPINISTA</sequence>
<evidence type="ECO:0000256" key="1">
    <source>
        <dbReference type="ARBA" id="ARBA00000085"/>
    </source>
</evidence>
<dbReference type="PANTHER" id="PTHR43547:SF2">
    <property type="entry name" value="HYBRID SIGNAL TRANSDUCTION HISTIDINE KINASE C"/>
    <property type="match status" value="1"/>
</dbReference>
<dbReference type="InterPro" id="IPR005467">
    <property type="entry name" value="His_kinase_dom"/>
</dbReference>
<dbReference type="Pfam" id="PF02518">
    <property type="entry name" value="HATPase_c"/>
    <property type="match status" value="1"/>
</dbReference>
<keyword evidence="4" id="KW-0808">Transferase</keyword>
<keyword evidence="5 8" id="KW-0418">Kinase</keyword>